<protein>
    <submittedName>
        <fullName evidence="4">Cell division transporter, ATP-binding protein FtsE (TC 3.A.5.1.1)</fullName>
    </submittedName>
</protein>
<dbReference type="SUPFAM" id="SSF52540">
    <property type="entry name" value="P-loop containing nucleoside triphosphate hydrolases"/>
    <property type="match status" value="1"/>
</dbReference>
<dbReference type="InterPro" id="IPR003439">
    <property type="entry name" value="ABC_transporter-like_ATP-bd"/>
</dbReference>
<name>A0A3B1DU84_9ZZZZ</name>
<dbReference type="PANTHER" id="PTHR24220:SF86">
    <property type="entry name" value="ABC TRANSPORTER ABCH.1"/>
    <property type="match status" value="1"/>
</dbReference>
<proteinExistence type="predicted"/>
<dbReference type="GO" id="GO:0022857">
    <property type="term" value="F:transmembrane transporter activity"/>
    <property type="evidence" value="ECO:0007669"/>
    <property type="project" value="TreeGrafter"/>
</dbReference>
<evidence type="ECO:0000259" key="3">
    <source>
        <dbReference type="PROSITE" id="PS50893"/>
    </source>
</evidence>
<dbReference type="GO" id="GO:0005524">
    <property type="term" value="F:ATP binding"/>
    <property type="evidence" value="ECO:0007669"/>
    <property type="project" value="UniProtKB-KW"/>
</dbReference>
<evidence type="ECO:0000313" key="4">
    <source>
        <dbReference type="EMBL" id="VAY88177.1"/>
    </source>
</evidence>
<organism evidence="4">
    <name type="scientific">hydrothermal vent metagenome</name>
    <dbReference type="NCBI Taxonomy" id="652676"/>
    <lineage>
        <taxon>unclassified sequences</taxon>
        <taxon>metagenomes</taxon>
        <taxon>ecological metagenomes</taxon>
    </lineage>
</organism>
<feature type="domain" description="ABC transporter" evidence="3">
    <location>
        <begin position="2"/>
        <end position="218"/>
    </location>
</feature>
<keyword evidence="1" id="KW-0547">Nucleotide-binding</keyword>
<dbReference type="Gene3D" id="3.40.50.300">
    <property type="entry name" value="P-loop containing nucleotide triphosphate hydrolases"/>
    <property type="match status" value="1"/>
</dbReference>
<accession>A0A3B1DU84</accession>
<dbReference type="Pfam" id="PF00005">
    <property type="entry name" value="ABC_tran"/>
    <property type="match status" value="1"/>
</dbReference>
<dbReference type="InterPro" id="IPR003593">
    <property type="entry name" value="AAA+_ATPase"/>
</dbReference>
<evidence type="ECO:0000256" key="1">
    <source>
        <dbReference type="ARBA" id="ARBA00022741"/>
    </source>
</evidence>
<gene>
    <name evidence="4" type="ORF">MNB_ARC-1_1358</name>
</gene>
<dbReference type="EMBL" id="UOYO01000047">
    <property type="protein sequence ID" value="VAY88177.1"/>
    <property type="molecule type" value="Genomic_DNA"/>
</dbReference>
<dbReference type="AlphaFoldDB" id="A0A3B1DU84"/>
<dbReference type="InterPro" id="IPR015854">
    <property type="entry name" value="ABC_transpr_LolD-like"/>
</dbReference>
<dbReference type="GO" id="GO:0051301">
    <property type="term" value="P:cell division"/>
    <property type="evidence" value="ECO:0007669"/>
    <property type="project" value="UniProtKB-KW"/>
</dbReference>
<dbReference type="GO" id="GO:0005886">
    <property type="term" value="C:plasma membrane"/>
    <property type="evidence" value="ECO:0007669"/>
    <property type="project" value="TreeGrafter"/>
</dbReference>
<dbReference type="InterPro" id="IPR027417">
    <property type="entry name" value="P-loop_NTPase"/>
</dbReference>
<dbReference type="GO" id="GO:0016887">
    <property type="term" value="F:ATP hydrolysis activity"/>
    <property type="evidence" value="ECO:0007669"/>
    <property type="project" value="InterPro"/>
</dbReference>
<keyword evidence="2 4" id="KW-0067">ATP-binding</keyword>
<dbReference type="PROSITE" id="PS00211">
    <property type="entry name" value="ABC_TRANSPORTER_1"/>
    <property type="match status" value="1"/>
</dbReference>
<evidence type="ECO:0000256" key="2">
    <source>
        <dbReference type="ARBA" id="ARBA00022840"/>
    </source>
</evidence>
<dbReference type="PROSITE" id="PS50893">
    <property type="entry name" value="ABC_TRANSPORTER_2"/>
    <property type="match status" value="1"/>
</dbReference>
<sequence>MILANNILLGYKTNNIIENGNFHIRKGEFVFISGSSGSGKSTLLKSIYGDIKLQSGSLFVNTIGLNNINSSKLRILRKNIGIIFQDYKLIEEYTIEENIMLPLKINGYNNDLSKKQAIRLLNHIKLKHRANSYPTQLSGGEQQRVAVARALAHNPKIILADEPTGNLDEYSANLVWNLLKGANEQLGVTLIVVTHRAPTNLSASFRKLSINDGVIYEVS</sequence>
<keyword evidence="4" id="KW-0132">Cell division</keyword>
<dbReference type="PANTHER" id="PTHR24220">
    <property type="entry name" value="IMPORT ATP-BINDING PROTEIN"/>
    <property type="match status" value="1"/>
</dbReference>
<dbReference type="InterPro" id="IPR017871">
    <property type="entry name" value="ABC_transporter-like_CS"/>
</dbReference>
<dbReference type="SMART" id="SM00382">
    <property type="entry name" value="AAA"/>
    <property type="match status" value="1"/>
</dbReference>
<keyword evidence="4" id="KW-0131">Cell cycle</keyword>
<reference evidence="4" key="1">
    <citation type="submission" date="2018-10" db="EMBL/GenBank/DDBJ databases">
        <authorList>
            <person name="Aoki K."/>
        </authorList>
    </citation>
    <scope>NUCLEOTIDE SEQUENCE</scope>
</reference>